<evidence type="ECO:0000256" key="4">
    <source>
        <dbReference type="ARBA" id="ARBA00022777"/>
    </source>
</evidence>
<feature type="region of interest" description="Disordered" evidence="9">
    <location>
        <begin position="224"/>
        <end position="243"/>
    </location>
</feature>
<dbReference type="InterPro" id="IPR038286">
    <property type="entry name" value="IPK_sf"/>
</dbReference>
<dbReference type="EMBL" id="JAHIBW010000003">
    <property type="protein sequence ID" value="KAG7312512.1"/>
    <property type="molecule type" value="Genomic_DNA"/>
</dbReference>
<keyword evidence="2 8" id="KW-0808">Transferase</keyword>
<organism evidence="10 11">
    <name type="scientific">Plutella xylostella</name>
    <name type="common">Diamondback moth</name>
    <name type="synonym">Plutella maculipennis</name>
    <dbReference type="NCBI Taxonomy" id="51655"/>
    <lineage>
        <taxon>Eukaryota</taxon>
        <taxon>Metazoa</taxon>
        <taxon>Ecdysozoa</taxon>
        <taxon>Arthropoda</taxon>
        <taxon>Hexapoda</taxon>
        <taxon>Insecta</taxon>
        <taxon>Pterygota</taxon>
        <taxon>Neoptera</taxon>
        <taxon>Endopterygota</taxon>
        <taxon>Lepidoptera</taxon>
        <taxon>Glossata</taxon>
        <taxon>Ditrysia</taxon>
        <taxon>Yponomeutoidea</taxon>
        <taxon>Plutellidae</taxon>
        <taxon>Plutella</taxon>
    </lineage>
</organism>
<evidence type="ECO:0000256" key="1">
    <source>
        <dbReference type="ARBA" id="ARBA00007374"/>
    </source>
</evidence>
<dbReference type="InterPro" id="IPR005522">
    <property type="entry name" value="IPK"/>
</dbReference>
<evidence type="ECO:0000256" key="7">
    <source>
        <dbReference type="ARBA" id="ARBA00036525"/>
    </source>
</evidence>
<comment type="similarity">
    <text evidence="1 8">Belongs to the inositol phosphokinase (IPK) family.</text>
</comment>
<evidence type="ECO:0000256" key="8">
    <source>
        <dbReference type="RuleBase" id="RU363090"/>
    </source>
</evidence>
<sequence>MPPPQPYAAQVAGHRGDTGKQYYGLLHRNDGKVLKPILKPTQAREIAFYERLSTSTEPDLLELRLLTAKYYGTERVVYNGMEREYIVMEDLAHGMLEPCIMDVKIGKRTWDPLASQEKIAREQAKYSLCRQEYSFCIPGFQVYRQADGVLERHGKDYGKKLHGEAVKNALRTYLNGPHPPRSLILRFLAPLWRLQRWSSRRRGLRLYCTSLLFVYDAGRLRGGGGDGKNKSKPNGLRKSNSAPAVDVHSLLPPSTTHSDTNITNKICNIKRDYYATLQDLCNDGQEKRPWVSLTVIDFAHAFFSEEEEHDCNFQEGIDSLVAVFEELLKETDSCVR</sequence>
<keyword evidence="4 8" id="KW-0418">Kinase</keyword>
<keyword evidence="3" id="KW-0547">Nucleotide-binding</keyword>
<dbReference type="Proteomes" id="UP000823941">
    <property type="component" value="Chromosome 3"/>
</dbReference>
<dbReference type="PANTHER" id="PTHR12400">
    <property type="entry name" value="INOSITOL POLYPHOSPHATE KINASE"/>
    <property type="match status" value="1"/>
</dbReference>
<gene>
    <name evidence="10" type="ORF">JYU34_002033</name>
</gene>
<evidence type="ECO:0000256" key="2">
    <source>
        <dbReference type="ARBA" id="ARBA00022679"/>
    </source>
</evidence>
<evidence type="ECO:0000256" key="3">
    <source>
        <dbReference type="ARBA" id="ARBA00022741"/>
    </source>
</evidence>
<reference evidence="10 11" key="1">
    <citation type="submission" date="2021-06" db="EMBL/GenBank/DDBJ databases">
        <title>A haploid diamondback moth (Plutella xylostella L.) genome assembly resolves 31 chromosomes and identifies a diamide resistance mutation.</title>
        <authorList>
            <person name="Ward C.M."/>
            <person name="Perry K.D."/>
            <person name="Baker G."/>
            <person name="Powis K."/>
            <person name="Heckel D.G."/>
            <person name="Baxter S.W."/>
        </authorList>
    </citation>
    <scope>NUCLEOTIDE SEQUENCE [LARGE SCALE GENOMIC DNA]</scope>
    <source>
        <strain evidence="10 11">LV</strain>
        <tissue evidence="10">Single pupa</tissue>
    </source>
</reference>
<dbReference type="EC" id="2.7.-.-" evidence="8"/>
<evidence type="ECO:0000256" key="5">
    <source>
        <dbReference type="ARBA" id="ARBA00022840"/>
    </source>
</evidence>
<comment type="catalytic activity">
    <reaction evidence="6">
        <text>1D-myo-inositol 1,4,5-trisphosphate + 2 ATP = 1D-myo-inositol 1,3,4,5,6-pentakisphosphate + 2 ADP + 2 H(+)</text>
        <dbReference type="Rhea" id="RHEA:32359"/>
        <dbReference type="ChEBI" id="CHEBI:15378"/>
        <dbReference type="ChEBI" id="CHEBI:30616"/>
        <dbReference type="ChEBI" id="CHEBI:57733"/>
        <dbReference type="ChEBI" id="CHEBI:203600"/>
        <dbReference type="ChEBI" id="CHEBI:456216"/>
        <dbReference type="EC" id="2.7.1.151"/>
    </reaction>
</comment>
<dbReference type="Gene3D" id="3.30.470.160">
    <property type="entry name" value="Inositol polyphosphate kinase"/>
    <property type="match status" value="1"/>
</dbReference>
<evidence type="ECO:0000256" key="9">
    <source>
        <dbReference type="SAM" id="MobiDB-lite"/>
    </source>
</evidence>
<protein>
    <recommendedName>
        <fullName evidence="8">Kinase</fullName>
        <ecNumber evidence="8">2.7.-.-</ecNumber>
    </recommendedName>
</protein>
<comment type="caution">
    <text evidence="10">The sequence shown here is derived from an EMBL/GenBank/DDBJ whole genome shotgun (WGS) entry which is preliminary data.</text>
</comment>
<keyword evidence="11" id="KW-1185">Reference proteome</keyword>
<dbReference type="PANTHER" id="PTHR12400:SF51">
    <property type="entry name" value="INOSITOL POLYPHOSPHATE MULTIKINASE"/>
    <property type="match status" value="1"/>
</dbReference>
<evidence type="ECO:0000256" key="6">
    <source>
        <dbReference type="ARBA" id="ARBA00036164"/>
    </source>
</evidence>
<comment type="catalytic activity">
    <reaction evidence="7">
        <text>1D-myo-inositol 1,3,4,6-tetrakisphosphate + ATP = 1D-myo-inositol 1,3,4,5,6-pentakisphosphate + ADP + H(+)</text>
        <dbReference type="Rhea" id="RHEA:12717"/>
        <dbReference type="ChEBI" id="CHEBI:15378"/>
        <dbReference type="ChEBI" id="CHEBI:30616"/>
        <dbReference type="ChEBI" id="CHEBI:57660"/>
        <dbReference type="ChEBI" id="CHEBI:57733"/>
        <dbReference type="ChEBI" id="CHEBI:456216"/>
        <dbReference type="EC" id="2.7.1.140"/>
    </reaction>
</comment>
<evidence type="ECO:0000313" key="10">
    <source>
        <dbReference type="EMBL" id="KAG7312512.1"/>
    </source>
</evidence>
<accession>A0ABQ7R5E3</accession>
<evidence type="ECO:0000313" key="11">
    <source>
        <dbReference type="Proteomes" id="UP000823941"/>
    </source>
</evidence>
<dbReference type="SUPFAM" id="SSF56104">
    <property type="entry name" value="SAICAR synthase-like"/>
    <property type="match status" value="1"/>
</dbReference>
<proteinExistence type="inferred from homology"/>
<keyword evidence="5" id="KW-0067">ATP-binding</keyword>
<dbReference type="Pfam" id="PF03770">
    <property type="entry name" value="IPK"/>
    <property type="match status" value="1"/>
</dbReference>
<name>A0ABQ7R5E3_PLUXY</name>